<dbReference type="InterPro" id="IPR021127">
    <property type="entry name" value="CRISPR_associated_Cas2"/>
</dbReference>
<evidence type="ECO:0000256" key="8">
    <source>
        <dbReference type="ARBA" id="ARBA00023118"/>
    </source>
</evidence>
<evidence type="ECO:0000256" key="1">
    <source>
        <dbReference type="ARBA" id="ARBA00001946"/>
    </source>
</evidence>
<protein>
    <recommendedName>
        <fullName evidence="9">CRISPR-associated endoribonuclease Cas2</fullName>
        <ecNumber evidence="9">3.1.-.-</ecNumber>
    </recommendedName>
</protein>
<dbReference type="InterPro" id="IPR019199">
    <property type="entry name" value="Virulence_VapD/CRISPR_Cas2"/>
</dbReference>
<sequence>MKQWYLLAYDVRDPKRLSRLHYALKKKALPMQESVFLVHADAAKLKTILAIVKDRTHTREDDVRIYPLRHPNDMWMAGCQQATMSGLFAGKETGTASVTVLQRIRNLFGR</sequence>
<evidence type="ECO:0000313" key="11">
    <source>
        <dbReference type="Proteomes" id="UP000672027"/>
    </source>
</evidence>
<comment type="cofactor">
    <cofactor evidence="1 9">
        <name>Mg(2+)</name>
        <dbReference type="ChEBI" id="CHEBI:18420"/>
    </cofactor>
</comment>
<keyword evidence="6 9" id="KW-0378">Hydrolase</keyword>
<keyword evidence="7 9" id="KW-0460">Magnesium</keyword>
<dbReference type="Proteomes" id="UP000672027">
    <property type="component" value="Chromosome"/>
</dbReference>
<evidence type="ECO:0000256" key="5">
    <source>
        <dbReference type="ARBA" id="ARBA00022759"/>
    </source>
</evidence>
<dbReference type="NCBIfam" id="TIGR01573">
    <property type="entry name" value="cas2"/>
    <property type="match status" value="1"/>
</dbReference>
<feature type="binding site" evidence="9">
    <location>
        <position position="10"/>
    </location>
    <ligand>
        <name>Mg(2+)</name>
        <dbReference type="ChEBI" id="CHEBI:18420"/>
        <note>catalytic</note>
    </ligand>
</feature>
<evidence type="ECO:0000256" key="9">
    <source>
        <dbReference type="HAMAP-Rule" id="MF_01471"/>
    </source>
</evidence>
<evidence type="ECO:0000313" key="10">
    <source>
        <dbReference type="EMBL" id="QTR49613.1"/>
    </source>
</evidence>
<dbReference type="PANTHER" id="PTHR34405">
    <property type="entry name" value="CRISPR-ASSOCIATED ENDORIBONUCLEASE CAS2"/>
    <property type="match status" value="1"/>
</dbReference>
<evidence type="ECO:0000256" key="2">
    <source>
        <dbReference type="ARBA" id="ARBA00009959"/>
    </source>
</evidence>
<dbReference type="HAMAP" id="MF_01471">
    <property type="entry name" value="Cas2"/>
    <property type="match status" value="1"/>
</dbReference>
<dbReference type="Pfam" id="PF09827">
    <property type="entry name" value="CRISPR_Cas2"/>
    <property type="match status" value="1"/>
</dbReference>
<dbReference type="EC" id="3.1.-.-" evidence="9"/>
<dbReference type="RefSeq" id="WP_210226452.1">
    <property type="nucleotide sequence ID" value="NZ_CP072800.1"/>
</dbReference>
<name>A0ABX7X4I4_9GAMM</name>
<keyword evidence="11" id="KW-1185">Reference proteome</keyword>
<dbReference type="SUPFAM" id="SSF143430">
    <property type="entry name" value="TTP0101/SSO1404-like"/>
    <property type="match status" value="1"/>
</dbReference>
<evidence type="ECO:0000256" key="4">
    <source>
        <dbReference type="ARBA" id="ARBA00022723"/>
    </source>
</evidence>
<dbReference type="CDD" id="cd09725">
    <property type="entry name" value="Cas2_I_II_III"/>
    <property type="match status" value="1"/>
</dbReference>
<dbReference type="PANTHER" id="PTHR34405:SF3">
    <property type="entry name" value="CRISPR-ASSOCIATED ENDORIBONUCLEASE CAS2 3"/>
    <property type="match status" value="1"/>
</dbReference>
<keyword evidence="4 9" id="KW-0479">Metal-binding</keyword>
<keyword evidence="5 9" id="KW-0255">Endonuclease</keyword>
<dbReference type="EMBL" id="CP072800">
    <property type="protein sequence ID" value="QTR49613.1"/>
    <property type="molecule type" value="Genomic_DNA"/>
</dbReference>
<gene>
    <name evidence="9 10" type="primary">cas2</name>
    <name evidence="10" type="ORF">J8380_15460</name>
</gene>
<keyword evidence="3 9" id="KW-0540">Nuclease</keyword>
<comment type="subunit">
    <text evidence="9">Homodimer, forms a heterotetramer with a Cas1 homodimer.</text>
</comment>
<evidence type="ECO:0000256" key="6">
    <source>
        <dbReference type="ARBA" id="ARBA00022801"/>
    </source>
</evidence>
<dbReference type="GO" id="GO:0004519">
    <property type="term" value="F:endonuclease activity"/>
    <property type="evidence" value="ECO:0007669"/>
    <property type="project" value="UniProtKB-KW"/>
</dbReference>
<reference evidence="10 11" key="1">
    <citation type="submission" date="2021-04" db="EMBL/GenBank/DDBJ databases">
        <title>Genomics, taxonomy and metabolism of representatives of sulfur bacteria of the genus Thiothrix: Thiothrix fructosivorans QT, Thiothrix unzii A1T and three new species, Thiothrix subterranea sp. nov., Thiothrix litoralis sp. nov. and 'Candidatus Thiothrix anitrata' sp. nov.</title>
        <authorList>
            <person name="Ravin N.V."/>
            <person name="Smolyakov D."/>
            <person name="Rudenko T.S."/>
            <person name="Mardanov A.V."/>
            <person name="Beletsky A.V."/>
            <person name="Markov N.D."/>
            <person name="Fomenkov A.I."/>
            <person name="Roberts R.J."/>
            <person name="Karnachuk O.V."/>
            <person name="Novikov A."/>
            <person name="Grabovich M.Y."/>
        </authorList>
    </citation>
    <scope>NUCLEOTIDE SEQUENCE [LARGE SCALE GENOMIC DNA]</scope>
    <source>
        <strain evidence="10 11">A52</strain>
    </source>
</reference>
<comment type="similarity">
    <text evidence="2 9">Belongs to the CRISPR-associated endoribonuclease Cas2 protein family.</text>
</comment>
<accession>A0ABX7X4I4</accession>
<dbReference type="Gene3D" id="3.30.70.240">
    <property type="match status" value="1"/>
</dbReference>
<proteinExistence type="inferred from homology"/>
<evidence type="ECO:0000256" key="3">
    <source>
        <dbReference type="ARBA" id="ARBA00022722"/>
    </source>
</evidence>
<evidence type="ECO:0000256" key="7">
    <source>
        <dbReference type="ARBA" id="ARBA00022842"/>
    </source>
</evidence>
<comment type="function">
    <text evidence="9">CRISPR (clustered regularly interspaced short palindromic repeat), is an adaptive immune system that provides protection against mobile genetic elements (viruses, transposable elements and conjugative plasmids). CRISPR clusters contain sequences complementary to antecedent mobile elements and target invading nucleic acids. CRISPR clusters are transcribed and processed into CRISPR RNA (crRNA). Functions as a ssRNA-specific endoribonuclease. Involved in the integration of spacer DNA into the CRISPR cassette.</text>
</comment>
<organism evidence="10 11">
    <name type="scientific">Candidatus Thiothrix anitrata</name>
    <dbReference type="NCBI Taxonomy" id="2823902"/>
    <lineage>
        <taxon>Bacteria</taxon>
        <taxon>Pseudomonadati</taxon>
        <taxon>Pseudomonadota</taxon>
        <taxon>Gammaproteobacteria</taxon>
        <taxon>Thiotrichales</taxon>
        <taxon>Thiotrichaceae</taxon>
        <taxon>Thiothrix</taxon>
    </lineage>
</organism>
<keyword evidence="8 9" id="KW-0051">Antiviral defense</keyword>